<feature type="non-terminal residue" evidence="2">
    <location>
        <position position="363"/>
    </location>
</feature>
<sequence>RDDEFYMSDGSCIILVENTLFNVHRTILSKDSSSFGTMFTLPQGDNMAEGMSDGNPIILSGDSAQAFKNFLWALYALPHELIHIQSTSGNLPRLIDIARIANKYTFKSLETWALDVIVGQVSRKTIPPTPYSILLASSSHPQSQSQLTITQITDSEQVITLVRLAQLCGHERLLSAMVDSLRKMVTISPENAYIAMTLADELDLRALRGSAYMEVMKFKCVISKRDSLDSTDVVPEGQMDSQGRLVISANQQLRLLTGYYRLTQHWEALRSEPPTLEHAATCGATWNQHSCTQSWQEFWRDKTRSDAILKLDLADVLGRLKVVLQEFDKWGTATFMHHDCRMLARRVIHDKLKGVQDRLPEFF</sequence>
<accession>W4K6P1</accession>
<dbReference type="Proteomes" id="UP000030671">
    <property type="component" value="Unassembled WGS sequence"/>
</dbReference>
<protein>
    <recommendedName>
        <fullName evidence="1">BTB domain-containing protein</fullName>
    </recommendedName>
</protein>
<dbReference type="eggNOG" id="ENOG502SKPZ">
    <property type="taxonomic scope" value="Eukaryota"/>
</dbReference>
<feature type="domain" description="BTB" evidence="1">
    <location>
        <begin position="10"/>
        <end position="75"/>
    </location>
</feature>
<dbReference type="RefSeq" id="XP_009546143.1">
    <property type="nucleotide sequence ID" value="XM_009547848.1"/>
</dbReference>
<name>W4K6P1_HETIT</name>
<dbReference type="GeneID" id="20668810"/>
<dbReference type="SUPFAM" id="SSF54695">
    <property type="entry name" value="POZ domain"/>
    <property type="match status" value="1"/>
</dbReference>
<gene>
    <name evidence="2" type="ORF">HETIRDRAFT_238605</name>
</gene>
<dbReference type="OrthoDB" id="8117402at2759"/>
<feature type="non-terminal residue" evidence="2">
    <location>
        <position position="1"/>
    </location>
</feature>
<dbReference type="HOGENOM" id="CLU_040061_1_0_1"/>
<reference evidence="2 3" key="1">
    <citation type="journal article" date="2012" name="New Phytol.">
        <title>Insight into trade-off between wood decay and parasitism from the genome of a fungal forest pathogen.</title>
        <authorList>
            <person name="Olson A."/>
            <person name="Aerts A."/>
            <person name="Asiegbu F."/>
            <person name="Belbahri L."/>
            <person name="Bouzid O."/>
            <person name="Broberg A."/>
            <person name="Canback B."/>
            <person name="Coutinho P.M."/>
            <person name="Cullen D."/>
            <person name="Dalman K."/>
            <person name="Deflorio G."/>
            <person name="van Diepen L.T."/>
            <person name="Dunand C."/>
            <person name="Duplessis S."/>
            <person name="Durling M."/>
            <person name="Gonthier P."/>
            <person name="Grimwood J."/>
            <person name="Fossdal C.G."/>
            <person name="Hansson D."/>
            <person name="Henrissat B."/>
            <person name="Hietala A."/>
            <person name="Himmelstrand K."/>
            <person name="Hoffmeister D."/>
            <person name="Hogberg N."/>
            <person name="James T.Y."/>
            <person name="Karlsson M."/>
            <person name="Kohler A."/>
            <person name="Kues U."/>
            <person name="Lee Y.H."/>
            <person name="Lin Y.C."/>
            <person name="Lind M."/>
            <person name="Lindquist E."/>
            <person name="Lombard V."/>
            <person name="Lucas S."/>
            <person name="Lunden K."/>
            <person name="Morin E."/>
            <person name="Murat C."/>
            <person name="Park J."/>
            <person name="Raffaello T."/>
            <person name="Rouze P."/>
            <person name="Salamov A."/>
            <person name="Schmutz J."/>
            <person name="Solheim H."/>
            <person name="Stahlberg J."/>
            <person name="Velez H."/>
            <person name="de Vries R.P."/>
            <person name="Wiebenga A."/>
            <person name="Woodward S."/>
            <person name="Yakovlev I."/>
            <person name="Garbelotto M."/>
            <person name="Martin F."/>
            <person name="Grigoriev I.V."/>
            <person name="Stenlid J."/>
        </authorList>
    </citation>
    <scope>NUCLEOTIDE SEQUENCE [LARGE SCALE GENOMIC DNA]</scope>
    <source>
        <strain evidence="2 3">TC 32-1</strain>
    </source>
</reference>
<organism evidence="2 3">
    <name type="scientific">Heterobasidion irregulare (strain TC 32-1)</name>
    <dbReference type="NCBI Taxonomy" id="747525"/>
    <lineage>
        <taxon>Eukaryota</taxon>
        <taxon>Fungi</taxon>
        <taxon>Dikarya</taxon>
        <taxon>Basidiomycota</taxon>
        <taxon>Agaricomycotina</taxon>
        <taxon>Agaricomycetes</taxon>
        <taxon>Russulales</taxon>
        <taxon>Bondarzewiaceae</taxon>
        <taxon>Heterobasidion</taxon>
        <taxon>Heterobasidion annosum species complex</taxon>
    </lineage>
</organism>
<dbReference type="Pfam" id="PF00651">
    <property type="entry name" value="BTB"/>
    <property type="match status" value="1"/>
</dbReference>
<evidence type="ECO:0000259" key="1">
    <source>
        <dbReference type="PROSITE" id="PS50097"/>
    </source>
</evidence>
<evidence type="ECO:0000313" key="2">
    <source>
        <dbReference type="EMBL" id="ETW81502.1"/>
    </source>
</evidence>
<proteinExistence type="predicted"/>
<evidence type="ECO:0000313" key="3">
    <source>
        <dbReference type="Proteomes" id="UP000030671"/>
    </source>
</evidence>
<dbReference type="InterPro" id="IPR011333">
    <property type="entry name" value="SKP1/BTB/POZ_sf"/>
</dbReference>
<dbReference type="CDD" id="cd18186">
    <property type="entry name" value="BTB_POZ_ZBTB_KLHL-like"/>
    <property type="match status" value="1"/>
</dbReference>
<dbReference type="STRING" id="747525.W4K6P1"/>
<dbReference type="KEGG" id="hir:HETIRDRAFT_238605"/>
<dbReference type="InParanoid" id="W4K6P1"/>
<dbReference type="Gene3D" id="3.30.710.10">
    <property type="entry name" value="Potassium Channel Kv1.1, Chain A"/>
    <property type="match status" value="1"/>
</dbReference>
<dbReference type="InterPro" id="IPR000210">
    <property type="entry name" value="BTB/POZ_dom"/>
</dbReference>
<keyword evidence="3" id="KW-1185">Reference proteome</keyword>
<dbReference type="PROSITE" id="PS50097">
    <property type="entry name" value="BTB"/>
    <property type="match status" value="1"/>
</dbReference>
<dbReference type="AlphaFoldDB" id="W4K6P1"/>
<dbReference type="EMBL" id="KI925458">
    <property type="protein sequence ID" value="ETW81502.1"/>
    <property type="molecule type" value="Genomic_DNA"/>
</dbReference>